<evidence type="ECO:0000313" key="2">
    <source>
        <dbReference type="Proteomes" id="UP000053558"/>
    </source>
</evidence>
<gene>
    <name evidence="1" type="ORF">CONPUDRAFT_149662</name>
</gene>
<proteinExistence type="predicted"/>
<dbReference type="KEGG" id="cput:CONPUDRAFT_149662"/>
<sequence>MGPGLKVLVLDLCENLSLHLSSPLSVYPELTDFYLSGSVTQTSAPLSHERLRCIAIYHPDAAYDMGPFLTTSGSLPSLEEAAIYLDNKTAEHLPGFLLRSKCSLACLGFINPCFGAKGSVEQEQMKGIGAKIAHDLSVLTVEYEPEWSKMRMMQEFKAMWYA</sequence>
<name>A0A5M3N088_CONPW</name>
<evidence type="ECO:0000313" key="1">
    <source>
        <dbReference type="EMBL" id="EIW84792.1"/>
    </source>
</evidence>
<organism evidence="1 2">
    <name type="scientific">Coniophora puteana (strain RWD-64-598)</name>
    <name type="common">Brown rot fungus</name>
    <dbReference type="NCBI Taxonomy" id="741705"/>
    <lineage>
        <taxon>Eukaryota</taxon>
        <taxon>Fungi</taxon>
        <taxon>Dikarya</taxon>
        <taxon>Basidiomycota</taxon>
        <taxon>Agaricomycotina</taxon>
        <taxon>Agaricomycetes</taxon>
        <taxon>Agaricomycetidae</taxon>
        <taxon>Boletales</taxon>
        <taxon>Coniophorineae</taxon>
        <taxon>Coniophoraceae</taxon>
        <taxon>Coniophora</taxon>
    </lineage>
</organism>
<reference evidence="2" key="1">
    <citation type="journal article" date="2012" name="Science">
        <title>The Paleozoic origin of enzymatic lignin decomposition reconstructed from 31 fungal genomes.</title>
        <authorList>
            <person name="Floudas D."/>
            <person name="Binder M."/>
            <person name="Riley R."/>
            <person name="Barry K."/>
            <person name="Blanchette R.A."/>
            <person name="Henrissat B."/>
            <person name="Martinez A.T."/>
            <person name="Otillar R."/>
            <person name="Spatafora J.W."/>
            <person name="Yadav J.S."/>
            <person name="Aerts A."/>
            <person name="Benoit I."/>
            <person name="Boyd A."/>
            <person name="Carlson A."/>
            <person name="Copeland A."/>
            <person name="Coutinho P.M."/>
            <person name="de Vries R.P."/>
            <person name="Ferreira P."/>
            <person name="Findley K."/>
            <person name="Foster B."/>
            <person name="Gaskell J."/>
            <person name="Glotzer D."/>
            <person name="Gorecki P."/>
            <person name="Heitman J."/>
            <person name="Hesse C."/>
            <person name="Hori C."/>
            <person name="Igarashi K."/>
            <person name="Jurgens J.A."/>
            <person name="Kallen N."/>
            <person name="Kersten P."/>
            <person name="Kohler A."/>
            <person name="Kuees U."/>
            <person name="Kumar T.K.A."/>
            <person name="Kuo A."/>
            <person name="LaButti K."/>
            <person name="Larrondo L.F."/>
            <person name="Lindquist E."/>
            <person name="Ling A."/>
            <person name="Lombard V."/>
            <person name="Lucas S."/>
            <person name="Lundell T."/>
            <person name="Martin R."/>
            <person name="McLaughlin D.J."/>
            <person name="Morgenstern I."/>
            <person name="Morin E."/>
            <person name="Murat C."/>
            <person name="Nagy L.G."/>
            <person name="Nolan M."/>
            <person name="Ohm R.A."/>
            <person name="Patyshakuliyeva A."/>
            <person name="Rokas A."/>
            <person name="Ruiz-Duenas F.J."/>
            <person name="Sabat G."/>
            <person name="Salamov A."/>
            <person name="Samejima M."/>
            <person name="Schmutz J."/>
            <person name="Slot J.C."/>
            <person name="St John F."/>
            <person name="Stenlid J."/>
            <person name="Sun H."/>
            <person name="Sun S."/>
            <person name="Syed K."/>
            <person name="Tsang A."/>
            <person name="Wiebenga A."/>
            <person name="Young D."/>
            <person name="Pisabarro A."/>
            <person name="Eastwood D.C."/>
            <person name="Martin F."/>
            <person name="Cullen D."/>
            <person name="Grigoriev I.V."/>
            <person name="Hibbett D.S."/>
        </authorList>
    </citation>
    <scope>NUCLEOTIDE SEQUENCE [LARGE SCALE GENOMIC DNA]</scope>
    <source>
        <strain evidence="2">RWD-64-598 SS2</strain>
    </source>
</reference>
<comment type="caution">
    <text evidence="1">The sequence shown here is derived from an EMBL/GenBank/DDBJ whole genome shotgun (WGS) entry which is preliminary data.</text>
</comment>
<dbReference type="AlphaFoldDB" id="A0A5M3N088"/>
<protein>
    <submittedName>
        <fullName evidence="1">Uncharacterized protein</fullName>
    </submittedName>
</protein>
<accession>A0A5M3N088</accession>
<keyword evidence="2" id="KW-1185">Reference proteome</keyword>
<dbReference type="EMBL" id="JH711574">
    <property type="protein sequence ID" value="EIW84792.1"/>
    <property type="molecule type" value="Genomic_DNA"/>
</dbReference>
<dbReference type="RefSeq" id="XP_007764489.1">
    <property type="nucleotide sequence ID" value="XM_007766299.1"/>
</dbReference>
<dbReference type="Proteomes" id="UP000053558">
    <property type="component" value="Unassembled WGS sequence"/>
</dbReference>
<dbReference type="GeneID" id="19202626"/>